<accession>A0A419HXE0</accession>
<dbReference type="AlphaFoldDB" id="A0A419HXE0"/>
<dbReference type="GO" id="GO:0006753">
    <property type="term" value="P:nucleoside phosphate metabolic process"/>
    <property type="evidence" value="ECO:0007669"/>
    <property type="project" value="TreeGrafter"/>
</dbReference>
<dbReference type="EMBL" id="QZFV01000107">
    <property type="protein sequence ID" value="RJQ81702.1"/>
    <property type="molecule type" value="Genomic_DNA"/>
</dbReference>
<dbReference type="CDD" id="cd03424">
    <property type="entry name" value="NUDIX_ADPRase_Nudt5_UGPPase_Nudt14"/>
    <property type="match status" value="1"/>
</dbReference>
<keyword evidence="5" id="KW-1185">Reference proteome</keyword>
<evidence type="ECO:0000259" key="3">
    <source>
        <dbReference type="PROSITE" id="PS51462"/>
    </source>
</evidence>
<evidence type="ECO:0000313" key="5">
    <source>
        <dbReference type="Proteomes" id="UP000285112"/>
    </source>
</evidence>
<evidence type="ECO:0000313" key="4">
    <source>
        <dbReference type="EMBL" id="RJQ81702.1"/>
    </source>
</evidence>
<protein>
    <submittedName>
        <fullName evidence="4">NUDIX hydrolase</fullName>
    </submittedName>
</protein>
<dbReference type="PANTHER" id="PTHR11839:SF18">
    <property type="entry name" value="NUDIX HYDROLASE DOMAIN-CONTAINING PROTEIN"/>
    <property type="match status" value="1"/>
</dbReference>
<dbReference type="InterPro" id="IPR015797">
    <property type="entry name" value="NUDIX_hydrolase-like_dom_sf"/>
</dbReference>
<dbReference type="RefSeq" id="WP_120025494.1">
    <property type="nucleotide sequence ID" value="NZ_QZFV01000107.1"/>
</dbReference>
<feature type="domain" description="Nudix hydrolase" evidence="3">
    <location>
        <begin position="40"/>
        <end position="166"/>
    </location>
</feature>
<gene>
    <name evidence="4" type="ORF">D5S19_22960</name>
</gene>
<dbReference type="Pfam" id="PF00293">
    <property type="entry name" value="NUDIX"/>
    <property type="match status" value="1"/>
</dbReference>
<evidence type="ECO:0000256" key="2">
    <source>
        <dbReference type="ARBA" id="ARBA00022801"/>
    </source>
</evidence>
<dbReference type="PROSITE" id="PS51462">
    <property type="entry name" value="NUDIX"/>
    <property type="match status" value="1"/>
</dbReference>
<dbReference type="PROSITE" id="PS00893">
    <property type="entry name" value="NUDIX_BOX"/>
    <property type="match status" value="1"/>
</dbReference>
<organism evidence="4 5">
    <name type="scientific">Amycolatopsis panacis</name>
    <dbReference type="NCBI Taxonomy" id="2340917"/>
    <lineage>
        <taxon>Bacteria</taxon>
        <taxon>Bacillati</taxon>
        <taxon>Actinomycetota</taxon>
        <taxon>Actinomycetes</taxon>
        <taxon>Pseudonocardiales</taxon>
        <taxon>Pseudonocardiaceae</taxon>
        <taxon>Amycolatopsis</taxon>
    </lineage>
</organism>
<dbReference type="GO" id="GO:0016787">
    <property type="term" value="F:hydrolase activity"/>
    <property type="evidence" value="ECO:0007669"/>
    <property type="project" value="UniProtKB-KW"/>
</dbReference>
<dbReference type="GO" id="GO:0019693">
    <property type="term" value="P:ribose phosphate metabolic process"/>
    <property type="evidence" value="ECO:0007669"/>
    <property type="project" value="TreeGrafter"/>
</dbReference>
<dbReference type="SUPFAM" id="SSF55811">
    <property type="entry name" value="Nudix"/>
    <property type="match status" value="1"/>
</dbReference>
<comment type="cofactor">
    <cofactor evidence="1">
        <name>Mg(2+)</name>
        <dbReference type="ChEBI" id="CHEBI:18420"/>
    </cofactor>
</comment>
<dbReference type="OrthoDB" id="177518at2"/>
<dbReference type="InterPro" id="IPR020084">
    <property type="entry name" value="NUDIX_hydrolase_CS"/>
</dbReference>
<dbReference type="GO" id="GO:0005829">
    <property type="term" value="C:cytosol"/>
    <property type="evidence" value="ECO:0007669"/>
    <property type="project" value="TreeGrafter"/>
</dbReference>
<dbReference type="InterPro" id="IPR000086">
    <property type="entry name" value="NUDIX_hydrolase_dom"/>
</dbReference>
<dbReference type="Gene3D" id="3.90.79.10">
    <property type="entry name" value="Nucleoside Triphosphate Pyrophosphohydrolase"/>
    <property type="match status" value="1"/>
</dbReference>
<dbReference type="PANTHER" id="PTHR11839">
    <property type="entry name" value="UDP/ADP-SUGAR PYROPHOSPHATASE"/>
    <property type="match status" value="1"/>
</dbReference>
<evidence type="ECO:0000256" key="1">
    <source>
        <dbReference type="ARBA" id="ARBA00001946"/>
    </source>
</evidence>
<reference evidence="4 5" key="1">
    <citation type="submission" date="2018-09" db="EMBL/GenBank/DDBJ databases">
        <title>YIM PH 21725 draft genome.</title>
        <authorList>
            <person name="Miao C."/>
        </authorList>
    </citation>
    <scope>NUCLEOTIDE SEQUENCE [LARGE SCALE GENOMIC DNA]</scope>
    <source>
        <strain evidence="5">YIM PH21725</strain>
    </source>
</reference>
<sequence>MTRWTVHGSHRIYTSPWLDLDLDLVELPDGKRIEHHVIRFPRGSVGAVVAESDHILLLWRHRFITDTWGWEVPAGWAEDGEDPVAAVRREVVEETGYRPEAVEPLVSFAPLIGISSHRFEMFVASGGPLVNEPDSIESTKVQWLPLADIPRLVAMGQISDGPSLTALAYYQLRHHAHN</sequence>
<comment type="caution">
    <text evidence="4">The sequence shown here is derived from an EMBL/GenBank/DDBJ whole genome shotgun (WGS) entry which is preliminary data.</text>
</comment>
<name>A0A419HXE0_9PSEU</name>
<dbReference type="Proteomes" id="UP000285112">
    <property type="component" value="Unassembled WGS sequence"/>
</dbReference>
<proteinExistence type="predicted"/>
<keyword evidence="2 4" id="KW-0378">Hydrolase</keyword>